<evidence type="ECO:0000313" key="1">
    <source>
        <dbReference type="EMBL" id="MEY8763384.1"/>
    </source>
</evidence>
<gene>
    <name evidence="1" type="ORF">AB8S09_06980</name>
</gene>
<sequence length="155" mass="18520">MKTYRTIDLLNAVYNGKIFENNFKNIETGEVIKQGRNHTKKVRSNIEKNDIYSSDQTKHFFIVGSGRNFMIPKDTYTPLQFEKFLKEEWKEVQQPVSFIEAIESCKPIRVEHEYFCMHGNYQDTDHLLMKMGRILTPYQIKKVTRDGKWYIKEEI</sequence>
<keyword evidence="2" id="KW-1185">Reference proteome</keyword>
<dbReference type="RefSeq" id="WP_369868786.1">
    <property type="nucleotide sequence ID" value="NZ_JBGFFE010000007.1"/>
</dbReference>
<organism evidence="1 2">
    <name type="scientific">Clostridium lapidicellarium</name>
    <dbReference type="NCBI Taxonomy" id="3240931"/>
    <lineage>
        <taxon>Bacteria</taxon>
        <taxon>Bacillati</taxon>
        <taxon>Bacillota</taxon>
        <taxon>Clostridia</taxon>
        <taxon>Eubacteriales</taxon>
        <taxon>Clostridiaceae</taxon>
        <taxon>Clostridium</taxon>
    </lineage>
</organism>
<accession>A0ABV4DVY4</accession>
<dbReference type="EMBL" id="JBGFFE010000007">
    <property type="protein sequence ID" value="MEY8763384.1"/>
    <property type="molecule type" value="Genomic_DNA"/>
</dbReference>
<protein>
    <submittedName>
        <fullName evidence="1">Uncharacterized protein</fullName>
    </submittedName>
</protein>
<reference evidence="1 2" key="1">
    <citation type="submission" date="2024-08" db="EMBL/GenBank/DDBJ databases">
        <title>Clostridium lapicellarii sp. nov., and Clostridium renhuaiense sp. nov., two species isolated from the mud in a fermentation cellar used for producing sauce-flavour Chinese liquors.</title>
        <authorList>
            <person name="Yang F."/>
            <person name="Wang H."/>
            <person name="Chen L.Q."/>
            <person name="Zhou N."/>
            <person name="Lu J.J."/>
            <person name="Pu X.X."/>
            <person name="Wan B."/>
            <person name="Wang L."/>
            <person name="Liu S.J."/>
        </authorList>
    </citation>
    <scope>NUCLEOTIDE SEQUENCE [LARGE SCALE GENOMIC DNA]</scope>
    <source>
        <strain evidence="1 2">MT-113</strain>
    </source>
</reference>
<name>A0ABV4DVY4_9CLOT</name>
<proteinExistence type="predicted"/>
<dbReference type="Proteomes" id="UP001565220">
    <property type="component" value="Unassembled WGS sequence"/>
</dbReference>
<evidence type="ECO:0000313" key="2">
    <source>
        <dbReference type="Proteomes" id="UP001565220"/>
    </source>
</evidence>
<comment type="caution">
    <text evidence="1">The sequence shown here is derived from an EMBL/GenBank/DDBJ whole genome shotgun (WGS) entry which is preliminary data.</text>
</comment>